<comment type="caution">
    <text evidence="2">The sequence shown here is derived from an EMBL/GenBank/DDBJ whole genome shotgun (WGS) entry which is preliminary data.</text>
</comment>
<name>A0ABW3L041_9BACI</name>
<keyword evidence="1" id="KW-0732">Signal</keyword>
<gene>
    <name evidence="2" type="ORF">ACFQ2J_08125</name>
</gene>
<protein>
    <submittedName>
        <fullName evidence="2">Uncharacterized protein</fullName>
    </submittedName>
</protein>
<feature type="chain" id="PRO_5045890040" evidence="1">
    <location>
        <begin position="27"/>
        <end position="204"/>
    </location>
</feature>
<evidence type="ECO:0000313" key="3">
    <source>
        <dbReference type="Proteomes" id="UP001596990"/>
    </source>
</evidence>
<feature type="signal peptide" evidence="1">
    <location>
        <begin position="1"/>
        <end position="26"/>
    </location>
</feature>
<sequence length="204" mass="23569">MMKKMIVAAFTIGMLGITFPVTISHADHHTTVHGEMHENKAEFHEQFRDLVKQGYTKKDIVRAFHIAKKSGEDVEEILKHHKETQSWEKTAEHYGVDLEKMKEEYRAKREAFIEDHKDAIMSQLSEYTGKTEKELNELIESGVPISFLVKASIVSKVAETDFDKLVAAKRKGKSFKEMTEDLNIDQEALHKEMKEFMKEVKGEE</sequence>
<dbReference type="RefSeq" id="WP_386058544.1">
    <property type="nucleotide sequence ID" value="NZ_JBHTKL010000002.1"/>
</dbReference>
<keyword evidence="3" id="KW-1185">Reference proteome</keyword>
<reference evidence="3" key="1">
    <citation type="journal article" date="2019" name="Int. J. Syst. Evol. Microbiol.">
        <title>The Global Catalogue of Microorganisms (GCM) 10K type strain sequencing project: providing services to taxonomists for standard genome sequencing and annotation.</title>
        <authorList>
            <consortium name="The Broad Institute Genomics Platform"/>
            <consortium name="The Broad Institute Genome Sequencing Center for Infectious Disease"/>
            <person name="Wu L."/>
            <person name="Ma J."/>
        </authorList>
    </citation>
    <scope>NUCLEOTIDE SEQUENCE [LARGE SCALE GENOMIC DNA]</scope>
    <source>
        <strain evidence="3">CCUG 56607</strain>
    </source>
</reference>
<accession>A0ABW3L041</accession>
<dbReference type="EMBL" id="JBHTKL010000002">
    <property type="protein sequence ID" value="MFD1019157.1"/>
    <property type="molecule type" value="Genomic_DNA"/>
</dbReference>
<evidence type="ECO:0000256" key="1">
    <source>
        <dbReference type="SAM" id="SignalP"/>
    </source>
</evidence>
<evidence type="ECO:0000313" key="2">
    <source>
        <dbReference type="EMBL" id="MFD1019157.1"/>
    </source>
</evidence>
<proteinExistence type="predicted"/>
<dbReference type="Proteomes" id="UP001596990">
    <property type="component" value="Unassembled WGS sequence"/>
</dbReference>
<organism evidence="2 3">
    <name type="scientific">Thalassobacillus hwangdonensis</name>
    <dbReference type="NCBI Taxonomy" id="546108"/>
    <lineage>
        <taxon>Bacteria</taxon>
        <taxon>Bacillati</taxon>
        <taxon>Bacillota</taxon>
        <taxon>Bacilli</taxon>
        <taxon>Bacillales</taxon>
        <taxon>Bacillaceae</taxon>
        <taxon>Thalassobacillus</taxon>
    </lineage>
</organism>